<reference evidence="5 6" key="1">
    <citation type="submission" date="2024-01" db="EMBL/GenBank/DDBJ databases">
        <authorList>
            <person name="Deng Y."/>
            <person name="Su J."/>
        </authorList>
    </citation>
    <scope>NUCLEOTIDE SEQUENCE [LARGE SCALE GENOMIC DNA]</scope>
    <source>
        <strain evidence="5 6">CPCC 100088</strain>
    </source>
</reference>
<dbReference type="InterPro" id="IPR036390">
    <property type="entry name" value="WH_DNA-bd_sf"/>
</dbReference>
<dbReference type="SUPFAM" id="SSF48008">
    <property type="entry name" value="GntR ligand-binding domain-like"/>
    <property type="match status" value="1"/>
</dbReference>
<dbReference type="EMBL" id="JAYWLC010000034">
    <property type="protein sequence ID" value="MER5173879.1"/>
    <property type="molecule type" value="Genomic_DNA"/>
</dbReference>
<dbReference type="PRINTS" id="PR00035">
    <property type="entry name" value="HTHGNTR"/>
</dbReference>
<dbReference type="SUPFAM" id="SSF46785">
    <property type="entry name" value="Winged helix' DNA-binding domain"/>
    <property type="match status" value="2"/>
</dbReference>
<organism evidence="5 6">
    <name type="scientific">Thioclava kandeliae</name>
    <dbReference type="NCBI Taxonomy" id="3070818"/>
    <lineage>
        <taxon>Bacteria</taxon>
        <taxon>Pseudomonadati</taxon>
        <taxon>Pseudomonadota</taxon>
        <taxon>Alphaproteobacteria</taxon>
        <taxon>Rhodobacterales</taxon>
        <taxon>Paracoccaceae</taxon>
        <taxon>Thioclava</taxon>
    </lineage>
</organism>
<keyword evidence="1" id="KW-0805">Transcription regulation</keyword>
<dbReference type="InterPro" id="IPR036388">
    <property type="entry name" value="WH-like_DNA-bd_sf"/>
</dbReference>
<dbReference type="Proteomes" id="UP001438953">
    <property type="component" value="Unassembled WGS sequence"/>
</dbReference>
<dbReference type="InterPro" id="IPR011711">
    <property type="entry name" value="GntR_C"/>
</dbReference>
<keyword evidence="2" id="KW-0238">DNA-binding</keyword>
<dbReference type="SMART" id="SM00345">
    <property type="entry name" value="HTH_GNTR"/>
    <property type="match status" value="2"/>
</dbReference>
<dbReference type="SMART" id="SM00895">
    <property type="entry name" value="FCD"/>
    <property type="match status" value="1"/>
</dbReference>
<dbReference type="Pfam" id="PF00392">
    <property type="entry name" value="GntR"/>
    <property type="match status" value="2"/>
</dbReference>
<gene>
    <name evidence="5" type="ORF">VSX56_19170</name>
</gene>
<sequence length="333" mass="36809">MTTASIDRVDPANGTPPTMFEAAASLLRGNIEAGHLRAGFVLQESALAERLGMSRATVKRAFSILEEEGLLERFSGRGLIVTGGTEAPLRVDLRQVELDLEGLDEALGQPSWHRIYAEVERELSRSLIFGRYRVIEAMIAQEYDISRTVVRDVLGRLQERGLVQKTQTSRWIVEPLTAQRIKDKFQLRQVLEVAALKSGRADQTTLQTLLAEIRALDPLERLSPADWFRMEGCFFEATVMATPNKDLARFAELNRRALDASQLALFSLGLPPDLQTLREIATIIELLQTGPLSAAADLLTTHLGNAMARTIAQLKITAIIDPPTDLAPYLSPA</sequence>
<evidence type="ECO:0000313" key="5">
    <source>
        <dbReference type="EMBL" id="MER5173879.1"/>
    </source>
</evidence>
<comment type="caution">
    <text evidence="5">The sequence shown here is derived from an EMBL/GenBank/DDBJ whole genome shotgun (WGS) entry which is preliminary data.</text>
</comment>
<dbReference type="InterPro" id="IPR000524">
    <property type="entry name" value="Tscrpt_reg_HTH_GntR"/>
</dbReference>
<dbReference type="PANTHER" id="PTHR43537">
    <property type="entry name" value="TRANSCRIPTIONAL REGULATOR, GNTR FAMILY"/>
    <property type="match status" value="1"/>
</dbReference>
<evidence type="ECO:0000259" key="4">
    <source>
        <dbReference type="PROSITE" id="PS50949"/>
    </source>
</evidence>
<dbReference type="PANTHER" id="PTHR43537:SF24">
    <property type="entry name" value="GLUCONATE OPERON TRANSCRIPTIONAL REPRESSOR"/>
    <property type="match status" value="1"/>
</dbReference>
<evidence type="ECO:0000256" key="1">
    <source>
        <dbReference type="ARBA" id="ARBA00023015"/>
    </source>
</evidence>
<protein>
    <submittedName>
        <fullName evidence="5">GntR family transcriptional regulator</fullName>
    </submittedName>
</protein>
<dbReference type="Pfam" id="PF07729">
    <property type="entry name" value="FCD"/>
    <property type="match status" value="1"/>
</dbReference>
<evidence type="ECO:0000256" key="3">
    <source>
        <dbReference type="ARBA" id="ARBA00023163"/>
    </source>
</evidence>
<accession>A0ABV1SN06</accession>
<dbReference type="Gene3D" id="1.10.10.10">
    <property type="entry name" value="Winged helix-like DNA-binding domain superfamily/Winged helix DNA-binding domain"/>
    <property type="match status" value="2"/>
</dbReference>
<dbReference type="RefSeq" id="WP_350939177.1">
    <property type="nucleotide sequence ID" value="NZ_JAYWLC010000034.1"/>
</dbReference>
<dbReference type="InterPro" id="IPR008920">
    <property type="entry name" value="TF_FadR/GntR_C"/>
</dbReference>
<dbReference type="PROSITE" id="PS50949">
    <property type="entry name" value="HTH_GNTR"/>
    <property type="match status" value="1"/>
</dbReference>
<reference evidence="5 6" key="2">
    <citation type="submission" date="2024-06" db="EMBL/GenBank/DDBJ databases">
        <title>Thioclava kandeliae sp. nov. from a rhizosphere soil sample of Kandelia candel in a mangrove.</title>
        <authorList>
            <person name="Mu T."/>
        </authorList>
    </citation>
    <scope>NUCLEOTIDE SEQUENCE [LARGE SCALE GENOMIC DNA]</scope>
    <source>
        <strain evidence="5 6">CPCC 100088</strain>
    </source>
</reference>
<keyword evidence="6" id="KW-1185">Reference proteome</keyword>
<feature type="domain" description="HTH gntR-type" evidence="4">
    <location>
        <begin position="17"/>
        <end position="84"/>
    </location>
</feature>
<proteinExistence type="predicted"/>
<dbReference type="Gene3D" id="1.20.120.530">
    <property type="entry name" value="GntR ligand-binding domain-like"/>
    <property type="match status" value="1"/>
</dbReference>
<keyword evidence="3" id="KW-0804">Transcription</keyword>
<name>A0ABV1SN06_9RHOB</name>
<evidence type="ECO:0000313" key="6">
    <source>
        <dbReference type="Proteomes" id="UP001438953"/>
    </source>
</evidence>
<evidence type="ECO:0000256" key="2">
    <source>
        <dbReference type="ARBA" id="ARBA00023125"/>
    </source>
</evidence>